<keyword evidence="1" id="KW-1133">Transmembrane helix</keyword>
<keyword evidence="1" id="KW-0812">Transmembrane</keyword>
<protein>
    <submittedName>
        <fullName evidence="2">Uncharacterized protein</fullName>
    </submittedName>
</protein>
<dbReference type="VEuPathDB" id="VectorBase:AMEC000352"/>
<reference evidence="2" key="2">
    <citation type="submission" date="2020-05" db="UniProtKB">
        <authorList>
            <consortium name="EnsemblMetazoa"/>
        </authorList>
    </citation>
    <scope>IDENTIFICATION</scope>
    <source>
        <strain evidence="2">CM1001059</strain>
    </source>
</reference>
<keyword evidence="3" id="KW-1185">Reference proteome</keyword>
<dbReference type="Proteomes" id="UP000075902">
    <property type="component" value="Unassembled WGS sequence"/>
</dbReference>
<evidence type="ECO:0000256" key="1">
    <source>
        <dbReference type="SAM" id="Phobius"/>
    </source>
</evidence>
<sequence>MADYLVVQRSGNGFGLLNDQRFRRQISGKIVIPVQRDGRFLRRQNVVHVPPGIHVFQFMYVLPAAFFLINPSHMLRLPIRKFIVRDRFLILEPDRRFVMDVDITFDVAARRLCETQMWLR</sequence>
<accession>A0A182TDI0</accession>
<keyword evidence="1" id="KW-0472">Membrane</keyword>
<reference evidence="3" key="1">
    <citation type="submission" date="2014-01" db="EMBL/GenBank/DDBJ databases">
        <title>The Genome Sequence of Anopheles melas CM1001059_A (V2).</title>
        <authorList>
            <consortium name="The Broad Institute Genomics Platform"/>
            <person name="Neafsey D.E."/>
            <person name="Besansky N."/>
            <person name="Howell P."/>
            <person name="Walton C."/>
            <person name="Young S.K."/>
            <person name="Zeng Q."/>
            <person name="Gargeya S."/>
            <person name="Fitzgerald M."/>
            <person name="Haas B."/>
            <person name="Abouelleil A."/>
            <person name="Allen A.W."/>
            <person name="Alvarado L."/>
            <person name="Arachchi H.M."/>
            <person name="Berlin A.M."/>
            <person name="Chapman S.B."/>
            <person name="Gainer-Dewar J."/>
            <person name="Goldberg J."/>
            <person name="Griggs A."/>
            <person name="Gujja S."/>
            <person name="Hansen M."/>
            <person name="Howarth C."/>
            <person name="Imamovic A."/>
            <person name="Ireland A."/>
            <person name="Larimer J."/>
            <person name="McCowan C."/>
            <person name="Murphy C."/>
            <person name="Pearson M."/>
            <person name="Poon T.W."/>
            <person name="Priest M."/>
            <person name="Roberts A."/>
            <person name="Saif S."/>
            <person name="Shea T."/>
            <person name="Sisk P."/>
            <person name="Sykes S."/>
            <person name="Wortman J."/>
            <person name="Nusbaum C."/>
            <person name="Birren B."/>
        </authorList>
    </citation>
    <scope>NUCLEOTIDE SEQUENCE [LARGE SCALE GENOMIC DNA]</scope>
    <source>
        <strain evidence="3">CM1001059</strain>
    </source>
</reference>
<dbReference type="EnsemblMetazoa" id="AMEC000352-RA">
    <property type="protein sequence ID" value="AMEC000352-PA"/>
    <property type="gene ID" value="AMEC000352"/>
</dbReference>
<proteinExistence type="predicted"/>
<feature type="transmembrane region" description="Helical" evidence="1">
    <location>
        <begin position="52"/>
        <end position="70"/>
    </location>
</feature>
<evidence type="ECO:0000313" key="3">
    <source>
        <dbReference type="Proteomes" id="UP000075902"/>
    </source>
</evidence>
<dbReference type="AlphaFoldDB" id="A0A182TDI0"/>
<organism evidence="2 3">
    <name type="scientific">Anopheles melas</name>
    <dbReference type="NCBI Taxonomy" id="34690"/>
    <lineage>
        <taxon>Eukaryota</taxon>
        <taxon>Metazoa</taxon>
        <taxon>Ecdysozoa</taxon>
        <taxon>Arthropoda</taxon>
        <taxon>Hexapoda</taxon>
        <taxon>Insecta</taxon>
        <taxon>Pterygota</taxon>
        <taxon>Neoptera</taxon>
        <taxon>Endopterygota</taxon>
        <taxon>Diptera</taxon>
        <taxon>Nematocera</taxon>
        <taxon>Culicoidea</taxon>
        <taxon>Culicidae</taxon>
        <taxon>Anophelinae</taxon>
        <taxon>Anopheles</taxon>
    </lineage>
</organism>
<name>A0A182TDI0_9DIPT</name>
<evidence type="ECO:0000313" key="2">
    <source>
        <dbReference type="EnsemblMetazoa" id="AMEC000352-PA"/>
    </source>
</evidence>